<keyword evidence="9" id="KW-0378">Hydrolase</keyword>
<evidence type="ECO:0000256" key="14">
    <source>
        <dbReference type="ARBA" id="ARBA00023268"/>
    </source>
</evidence>
<keyword evidence="7" id="KW-0808">Transferase</keyword>
<comment type="catalytic activity">
    <reaction evidence="16">
        <text>Preferential cleavage: (Ac)2-L-Lys-D-Ala-|-D-Ala. Also transpeptidation of peptidyl-alanyl moieties that are N-acyl substituents of D-alanine.</text>
        <dbReference type="EC" id="3.4.16.4"/>
    </reaction>
</comment>
<evidence type="ECO:0000256" key="7">
    <source>
        <dbReference type="ARBA" id="ARBA00022679"/>
    </source>
</evidence>
<dbReference type="PANTHER" id="PTHR32282">
    <property type="entry name" value="BINDING PROTEIN TRANSPEPTIDASE, PUTATIVE-RELATED"/>
    <property type="match status" value="1"/>
</dbReference>
<feature type="transmembrane region" description="Helical" evidence="19">
    <location>
        <begin position="26"/>
        <end position="44"/>
    </location>
</feature>
<evidence type="ECO:0000256" key="4">
    <source>
        <dbReference type="ARBA" id="ARBA00022645"/>
    </source>
</evidence>
<evidence type="ECO:0000313" key="22">
    <source>
        <dbReference type="EMBL" id="SIS61760.1"/>
    </source>
</evidence>
<dbReference type="SUPFAM" id="SSF56601">
    <property type="entry name" value="beta-lactamase/transpeptidase-like"/>
    <property type="match status" value="1"/>
</dbReference>
<evidence type="ECO:0000256" key="13">
    <source>
        <dbReference type="ARBA" id="ARBA00023136"/>
    </source>
</evidence>
<dbReference type="Pfam" id="PF00912">
    <property type="entry name" value="Transgly"/>
    <property type="match status" value="1"/>
</dbReference>
<keyword evidence="5" id="KW-0645">Protease</keyword>
<dbReference type="AlphaFoldDB" id="A0A1N7KK06"/>
<comment type="similarity">
    <text evidence="2">In the N-terminal section; belongs to the glycosyltransferase 51 family.</text>
</comment>
<dbReference type="NCBIfam" id="TIGR02074">
    <property type="entry name" value="PBP_1a_fam"/>
    <property type="match status" value="1"/>
</dbReference>
<evidence type="ECO:0000313" key="23">
    <source>
        <dbReference type="Proteomes" id="UP000186795"/>
    </source>
</evidence>
<keyword evidence="14" id="KW-0511">Multifunctional enzyme</keyword>
<feature type="compositionally biased region" description="Basic and acidic residues" evidence="18">
    <location>
        <begin position="636"/>
        <end position="669"/>
    </location>
</feature>
<name>A0A1N7KK06_9BACL</name>
<evidence type="ECO:0000256" key="19">
    <source>
        <dbReference type="SAM" id="Phobius"/>
    </source>
</evidence>
<keyword evidence="3" id="KW-1003">Cell membrane</keyword>
<evidence type="ECO:0000256" key="8">
    <source>
        <dbReference type="ARBA" id="ARBA00022692"/>
    </source>
</evidence>
<evidence type="ECO:0000256" key="18">
    <source>
        <dbReference type="SAM" id="MobiDB-lite"/>
    </source>
</evidence>
<feature type="region of interest" description="Disordered" evidence="18">
    <location>
        <begin position="634"/>
        <end position="669"/>
    </location>
</feature>
<evidence type="ECO:0000256" key="6">
    <source>
        <dbReference type="ARBA" id="ARBA00022676"/>
    </source>
</evidence>
<keyword evidence="10" id="KW-0133">Cell shape</keyword>
<sequence length="698" mass="78009">MKAKTKNSLKDVVAAWWRKAWVRKTVWTLTALIVIFIITFNILVGSRDVSAMDRAAPQPTVIIDQNGEVASRISASKTEAVGMEEIPTHMIQAVVAIEDHRFYSHSGVDYWGSIRAAVTNLQAGHTVQGGSTLTQQLAKNVFLTHERTYKRKIKEVLLAKKIERNYTKDEIMETYLNTIYFGEGAWGLKKAARTYFGKEPKDLTVGESALLAGMIQAPSALSPFKNFNKAMTRRDVVLSKMVAEGFIDEKTAEKAKEKDIVLEGQESDDYRGRYPSYVDAIIQEAIDRYGLTEKEVLSGGLRIHTELDPRMQQSAEDVYARDDLFPQGKGDTLVQSGSVLVDPKTGGIRALVGGRGDHVFRGFNRATQLKRQPGSTIKPISVYAPALMQGYDLDARLVDRPISFGNYAPKNQNQQYLGEVTMYEAVIDSLNVPAVWLLDQIGVDKGYRYAKTSGLSLTDEDRQLGLALGGLREGVSPLQMAQAYSAFANDGIVVDAHAIRRVETVDGEVLGKWYKKSVRVSQPAVSQQITYLLRGAVQEGTGRKAQIPGRPTAGKTGTTQLPDGRDGAKDNWFVGYTPELVGAVWIGYDKTDAEHFLTTSSGSTAAPVFRELMSGALQGHPVKEFDLSQVKWKTPPKIDRTPPEEERKEKEEEKEKGEEKGKLRDKLKKEWDKGREKIENRLKKKKEEWEEKWKEWKS</sequence>
<dbReference type="EMBL" id="FTOD01000003">
    <property type="protein sequence ID" value="SIS61760.1"/>
    <property type="molecule type" value="Genomic_DNA"/>
</dbReference>
<dbReference type="InterPro" id="IPR050396">
    <property type="entry name" value="Glycosyltr_51/Transpeptidase"/>
</dbReference>
<feature type="domain" description="Penicillin-binding protein transpeptidase" evidence="20">
    <location>
        <begin position="339"/>
        <end position="613"/>
    </location>
</feature>
<dbReference type="Gene3D" id="3.40.710.10">
    <property type="entry name" value="DD-peptidase/beta-lactamase superfamily"/>
    <property type="match status" value="1"/>
</dbReference>
<keyword evidence="15" id="KW-0961">Cell wall biogenesis/degradation</keyword>
<dbReference type="OrthoDB" id="9766909at2"/>
<evidence type="ECO:0000256" key="5">
    <source>
        <dbReference type="ARBA" id="ARBA00022670"/>
    </source>
</evidence>
<keyword evidence="11" id="KW-0573">Peptidoglycan synthesis</keyword>
<dbReference type="GO" id="GO:0008658">
    <property type="term" value="F:penicillin binding"/>
    <property type="evidence" value="ECO:0007669"/>
    <property type="project" value="InterPro"/>
</dbReference>
<organism evidence="22 23">
    <name type="scientific">Kroppenstedtia eburnea</name>
    <dbReference type="NCBI Taxonomy" id="714067"/>
    <lineage>
        <taxon>Bacteria</taxon>
        <taxon>Bacillati</taxon>
        <taxon>Bacillota</taxon>
        <taxon>Bacilli</taxon>
        <taxon>Bacillales</taxon>
        <taxon>Thermoactinomycetaceae</taxon>
        <taxon>Kroppenstedtia</taxon>
    </lineage>
</organism>
<evidence type="ECO:0000256" key="12">
    <source>
        <dbReference type="ARBA" id="ARBA00022989"/>
    </source>
</evidence>
<evidence type="ECO:0000256" key="1">
    <source>
        <dbReference type="ARBA" id="ARBA00007090"/>
    </source>
</evidence>
<comment type="similarity">
    <text evidence="1">In the C-terminal section; belongs to the transpeptidase family.</text>
</comment>
<feature type="domain" description="Glycosyl transferase family 51" evidence="21">
    <location>
        <begin position="67"/>
        <end position="241"/>
    </location>
</feature>
<evidence type="ECO:0000256" key="11">
    <source>
        <dbReference type="ARBA" id="ARBA00022984"/>
    </source>
</evidence>
<protein>
    <submittedName>
        <fullName evidence="22">Penicillin-binding protein 2A</fullName>
    </submittedName>
</protein>
<evidence type="ECO:0000256" key="2">
    <source>
        <dbReference type="ARBA" id="ARBA00007739"/>
    </source>
</evidence>
<dbReference type="InterPro" id="IPR001460">
    <property type="entry name" value="PCN-bd_Tpept"/>
</dbReference>
<dbReference type="InterPro" id="IPR012338">
    <property type="entry name" value="Beta-lactam/transpept-like"/>
</dbReference>
<gene>
    <name evidence="22" type="ORF">SAMN05421790_103112</name>
</gene>
<dbReference type="PANTHER" id="PTHR32282:SF32">
    <property type="entry name" value="PENICILLIN-BINDING PROTEIN 2A"/>
    <property type="match status" value="1"/>
</dbReference>
<reference evidence="23" key="1">
    <citation type="submission" date="2017-01" db="EMBL/GenBank/DDBJ databases">
        <authorList>
            <person name="Varghese N."/>
            <person name="Submissions S."/>
        </authorList>
    </citation>
    <scope>NUCLEOTIDE SEQUENCE [LARGE SCALE GENOMIC DNA]</scope>
    <source>
        <strain evidence="23">DSM 45196</strain>
    </source>
</reference>
<dbReference type="Pfam" id="PF00905">
    <property type="entry name" value="Transpeptidase"/>
    <property type="match status" value="1"/>
</dbReference>
<dbReference type="GO" id="GO:0008360">
    <property type="term" value="P:regulation of cell shape"/>
    <property type="evidence" value="ECO:0007669"/>
    <property type="project" value="UniProtKB-KW"/>
</dbReference>
<dbReference type="InterPro" id="IPR001264">
    <property type="entry name" value="Glyco_trans_51"/>
</dbReference>
<dbReference type="GO" id="GO:0071555">
    <property type="term" value="P:cell wall organization"/>
    <property type="evidence" value="ECO:0007669"/>
    <property type="project" value="UniProtKB-KW"/>
</dbReference>
<dbReference type="GO" id="GO:0009252">
    <property type="term" value="P:peptidoglycan biosynthetic process"/>
    <property type="evidence" value="ECO:0007669"/>
    <property type="project" value="UniProtKB-KW"/>
</dbReference>
<evidence type="ECO:0000256" key="17">
    <source>
        <dbReference type="ARBA" id="ARBA00049902"/>
    </source>
</evidence>
<proteinExistence type="inferred from homology"/>
<feature type="region of interest" description="Disordered" evidence="18">
    <location>
        <begin position="542"/>
        <end position="567"/>
    </location>
</feature>
<dbReference type="GO" id="GO:0006508">
    <property type="term" value="P:proteolysis"/>
    <property type="evidence" value="ECO:0007669"/>
    <property type="project" value="UniProtKB-KW"/>
</dbReference>
<dbReference type="InterPro" id="IPR023346">
    <property type="entry name" value="Lysozyme-like_dom_sf"/>
</dbReference>
<evidence type="ECO:0000256" key="16">
    <source>
        <dbReference type="ARBA" id="ARBA00034000"/>
    </source>
</evidence>
<keyword evidence="6" id="KW-0328">Glycosyltransferase</keyword>
<dbReference type="Proteomes" id="UP000186795">
    <property type="component" value="Unassembled WGS sequence"/>
</dbReference>
<evidence type="ECO:0000256" key="15">
    <source>
        <dbReference type="ARBA" id="ARBA00023316"/>
    </source>
</evidence>
<dbReference type="FunFam" id="1.10.3810.10:FF:000001">
    <property type="entry name" value="Penicillin-binding protein 1A"/>
    <property type="match status" value="1"/>
</dbReference>
<dbReference type="GO" id="GO:0030288">
    <property type="term" value="C:outer membrane-bounded periplasmic space"/>
    <property type="evidence" value="ECO:0007669"/>
    <property type="project" value="TreeGrafter"/>
</dbReference>
<evidence type="ECO:0000256" key="10">
    <source>
        <dbReference type="ARBA" id="ARBA00022960"/>
    </source>
</evidence>
<accession>A0A1N7KK06</accession>
<comment type="catalytic activity">
    <reaction evidence="17">
        <text>[GlcNAc-(1-&gt;4)-Mur2Ac(oyl-L-Ala-gamma-D-Glu-L-Lys-D-Ala-D-Ala)](n)-di-trans,octa-cis-undecaprenyl diphosphate + beta-D-GlcNAc-(1-&gt;4)-Mur2Ac(oyl-L-Ala-gamma-D-Glu-L-Lys-D-Ala-D-Ala)-di-trans,octa-cis-undecaprenyl diphosphate = [GlcNAc-(1-&gt;4)-Mur2Ac(oyl-L-Ala-gamma-D-Glu-L-Lys-D-Ala-D-Ala)](n+1)-di-trans,octa-cis-undecaprenyl diphosphate + di-trans,octa-cis-undecaprenyl diphosphate + H(+)</text>
        <dbReference type="Rhea" id="RHEA:23708"/>
        <dbReference type="Rhea" id="RHEA-COMP:9602"/>
        <dbReference type="Rhea" id="RHEA-COMP:9603"/>
        <dbReference type="ChEBI" id="CHEBI:15378"/>
        <dbReference type="ChEBI" id="CHEBI:58405"/>
        <dbReference type="ChEBI" id="CHEBI:60033"/>
        <dbReference type="ChEBI" id="CHEBI:78435"/>
        <dbReference type="EC" id="2.4.99.28"/>
    </reaction>
</comment>
<dbReference type="InterPro" id="IPR036950">
    <property type="entry name" value="PBP_transglycosylase"/>
</dbReference>
<evidence type="ECO:0000256" key="3">
    <source>
        <dbReference type="ARBA" id="ARBA00022475"/>
    </source>
</evidence>
<dbReference type="RefSeq" id="WP_040387355.1">
    <property type="nucleotide sequence ID" value="NZ_CP048103.1"/>
</dbReference>
<dbReference type="GO" id="GO:0008955">
    <property type="term" value="F:peptidoglycan glycosyltransferase activity"/>
    <property type="evidence" value="ECO:0007669"/>
    <property type="project" value="UniProtKB-EC"/>
</dbReference>
<evidence type="ECO:0000259" key="21">
    <source>
        <dbReference type="Pfam" id="PF00912"/>
    </source>
</evidence>
<keyword evidence="8 19" id="KW-0812">Transmembrane</keyword>
<keyword evidence="23" id="KW-1185">Reference proteome</keyword>
<evidence type="ECO:0000256" key="9">
    <source>
        <dbReference type="ARBA" id="ARBA00022801"/>
    </source>
</evidence>
<keyword evidence="12 19" id="KW-1133">Transmembrane helix</keyword>
<keyword evidence="13 19" id="KW-0472">Membrane</keyword>
<dbReference type="GO" id="GO:0009002">
    <property type="term" value="F:serine-type D-Ala-D-Ala carboxypeptidase activity"/>
    <property type="evidence" value="ECO:0007669"/>
    <property type="project" value="UniProtKB-EC"/>
</dbReference>
<dbReference type="SUPFAM" id="SSF53955">
    <property type="entry name" value="Lysozyme-like"/>
    <property type="match status" value="1"/>
</dbReference>
<keyword evidence="4" id="KW-0121">Carboxypeptidase</keyword>
<dbReference type="Gene3D" id="1.10.3810.10">
    <property type="entry name" value="Biosynthetic peptidoglycan transglycosylase-like"/>
    <property type="match status" value="1"/>
</dbReference>
<evidence type="ECO:0000259" key="20">
    <source>
        <dbReference type="Pfam" id="PF00905"/>
    </source>
</evidence>